<dbReference type="Gene3D" id="3.30.420.60">
    <property type="entry name" value="eRF1 domain 2"/>
    <property type="match status" value="1"/>
</dbReference>
<dbReference type="InterPro" id="IPR040701">
    <property type="entry name" value="Bact_RF_family2"/>
</dbReference>
<organism evidence="1 2">
    <name type="scientific">Dactylosporangium salmoneum</name>
    <dbReference type="NCBI Taxonomy" id="53361"/>
    <lineage>
        <taxon>Bacteria</taxon>
        <taxon>Bacillati</taxon>
        <taxon>Actinomycetota</taxon>
        <taxon>Actinomycetes</taxon>
        <taxon>Micromonosporales</taxon>
        <taxon>Micromonosporaceae</taxon>
        <taxon>Dactylosporangium</taxon>
    </lineage>
</organism>
<dbReference type="InterPro" id="IPR042226">
    <property type="entry name" value="eFR1_2_sf"/>
</dbReference>
<evidence type="ECO:0000313" key="2">
    <source>
        <dbReference type="Proteomes" id="UP001501444"/>
    </source>
</evidence>
<dbReference type="EMBL" id="BAAARV010000145">
    <property type="protein sequence ID" value="GAA2396510.1"/>
    <property type="molecule type" value="Genomic_DNA"/>
</dbReference>
<keyword evidence="1" id="KW-0378">Hydrolase</keyword>
<evidence type="ECO:0000313" key="1">
    <source>
        <dbReference type="EMBL" id="GAA2396510.1"/>
    </source>
</evidence>
<proteinExistence type="predicted"/>
<reference evidence="2" key="1">
    <citation type="journal article" date="2019" name="Int. J. Syst. Evol. Microbiol.">
        <title>The Global Catalogue of Microorganisms (GCM) 10K type strain sequencing project: providing services to taxonomists for standard genome sequencing and annotation.</title>
        <authorList>
            <consortium name="The Broad Institute Genomics Platform"/>
            <consortium name="The Broad Institute Genome Sequencing Center for Infectious Disease"/>
            <person name="Wu L."/>
            <person name="Ma J."/>
        </authorList>
    </citation>
    <scope>NUCLEOTIDE SEQUENCE [LARGE SCALE GENOMIC DNA]</scope>
    <source>
        <strain evidence="2">JCM 3272</strain>
    </source>
</reference>
<dbReference type="RefSeq" id="WP_344621026.1">
    <property type="nucleotide sequence ID" value="NZ_BAAARV010000145.1"/>
</dbReference>
<dbReference type="Pfam" id="PF18844">
    <property type="entry name" value="baeRF_family2"/>
    <property type="match status" value="1"/>
</dbReference>
<keyword evidence="2" id="KW-1185">Reference proteome</keyword>
<name>A0ABP5V8N4_9ACTN</name>
<accession>A0ABP5V8N4</accession>
<protein>
    <submittedName>
        <fullName evidence="1">Vms1/Ankzf1 family peptidyl-tRNA hydrolase</fullName>
    </submittedName>
</protein>
<dbReference type="GO" id="GO:0016787">
    <property type="term" value="F:hydrolase activity"/>
    <property type="evidence" value="ECO:0007669"/>
    <property type="project" value="UniProtKB-KW"/>
</dbReference>
<dbReference type="Proteomes" id="UP001501444">
    <property type="component" value="Unassembled WGS sequence"/>
</dbReference>
<gene>
    <name evidence="1" type="ORF">GCM10010170_112400</name>
</gene>
<dbReference type="SUPFAM" id="SSF53137">
    <property type="entry name" value="Translational machinery components"/>
    <property type="match status" value="1"/>
</dbReference>
<sequence>MDVSFLRPLYERPGRWASVYLDGTRQSEDVTAAVELRWRNARTGLERAGCDSATADALGAALLAERGREGPRGVAGFACEGRVELMRVLDGPPRRQIAAFEQLPHTMPLLAQLGEGIPYVRVLLDRTGGDVEAVDIGRVVHRESVAGGEVFPMHRSKPGGWSAPRYQRAAHVTWQRNAGDVAAAVAEAAWQCGAEVIVVAGDPQARPMLVAQLPEHWQERVVQTTAGARAAGADLAALDDATAEAVAERAAEAAAGVLDRYHSHRGTGGAAADGLPAVVHALQRGQADTILVVDDPSATGRLWIGPEPLQLSFDRAELKAMGVPSPERARADAALVRAMVGSDAHILFVAPEDLPGGIGVATLLRYADTTTRHR</sequence>
<comment type="caution">
    <text evidence="1">The sequence shown here is derived from an EMBL/GenBank/DDBJ whole genome shotgun (WGS) entry which is preliminary data.</text>
</comment>